<dbReference type="Gene3D" id="1.25.40.10">
    <property type="entry name" value="Tetratricopeptide repeat domain"/>
    <property type="match status" value="1"/>
</dbReference>
<sequence length="281" mass="32216">MGAKHQTANLLKLIKKPSTLVPPSPLSSSSLRHLTTVKTITIKDEWHGKQTCRIKVDKRIKTLLQCQDDKLKQEDHLVNLFSSTSPPRFPQFFFDNGKYGSEKGEITNLILQVLYKHSQLDYARQFLNEILDDKDFKDYSVNTKHIVFYGWAKVIQAGQQVQLQVEREYMMEVVNKFCNGYIYPPIRSIASLILQLCNSGHVDIAWDLVQLVQERSHRNVYALSLMDEMTVKGVLPDVVTYNAMFRGLRDMTVKLIDDMKEHACNPNEATLEILTASGILQ</sequence>
<comment type="caution">
    <text evidence="3">The sequence shown here is derived from an EMBL/GenBank/DDBJ whole genome shotgun (WGS) entry which is preliminary data.</text>
</comment>
<dbReference type="PANTHER" id="PTHR47941">
    <property type="entry name" value="PENTATRICOPEPTIDE REPEAT-CONTAINING PROTEIN 3, MITOCHONDRIAL"/>
    <property type="match status" value="1"/>
</dbReference>
<keyword evidence="4" id="KW-1185">Reference proteome</keyword>
<dbReference type="EMBL" id="JABWDY010012361">
    <property type="protein sequence ID" value="KAF5199149.1"/>
    <property type="molecule type" value="Genomic_DNA"/>
</dbReference>
<dbReference type="InterPro" id="IPR011990">
    <property type="entry name" value="TPR-like_helical_dom_sf"/>
</dbReference>
<dbReference type="OrthoDB" id="185373at2759"/>
<evidence type="ECO:0000313" key="3">
    <source>
        <dbReference type="EMBL" id="KAF5199149.1"/>
    </source>
</evidence>
<evidence type="ECO:0008006" key="5">
    <source>
        <dbReference type="Google" id="ProtNLM"/>
    </source>
</evidence>
<evidence type="ECO:0000256" key="2">
    <source>
        <dbReference type="ARBA" id="ARBA00022737"/>
    </source>
</evidence>
<keyword evidence="2" id="KW-0677">Repeat</keyword>
<name>A0A7J6WP43_THATH</name>
<dbReference type="Proteomes" id="UP000554482">
    <property type="component" value="Unassembled WGS sequence"/>
</dbReference>
<evidence type="ECO:0000313" key="4">
    <source>
        <dbReference type="Proteomes" id="UP000554482"/>
    </source>
</evidence>
<accession>A0A7J6WP43</accession>
<organism evidence="3 4">
    <name type="scientific">Thalictrum thalictroides</name>
    <name type="common">Rue-anemone</name>
    <name type="synonym">Anemone thalictroides</name>
    <dbReference type="NCBI Taxonomy" id="46969"/>
    <lineage>
        <taxon>Eukaryota</taxon>
        <taxon>Viridiplantae</taxon>
        <taxon>Streptophyta</taxon>
        <taxon>Embryophyta</taxon>
        <taxon>Tracheophyta</taxon>
        <taxon>Spermatophyta</taxon>
        <taxon>Magnoliopsida</taxon>
        <taxon>Ranunculales</taxon>
        <taxon>Ranunculaceae</taxon>
        <taxon>Thalictroideae</taxon>
        <taxon>Thalictrum</taxon>
    </lineage>
</organism>
<comment type="similarity">
    <text evidence="1">Belongs to the PPR family. P subfamily.</text>
</comment>
<dbReference type="AlphaFoldDB" id="A0A7J6WP43"/>
<protein>
    <recommendedName>
        <fullName evidence="5">Pentatricopeptide repeat-containing protein</fullName>
    </recommendedName>
</protein>
<reference evidence="3 4" key="1">
    <citation type="submission" date="2020-06" db="EMBL/GenBank/DDBJ databases">
        <title>Transcriptomic and genomic resources for Thalictrum thalictroides and T. hernandezii: Facilitating candidate gene discovery in an emerging model plant lineage.</title>
        <authorList>
            <person name="Arias T."/>
            <person name="Riano-Pachon D.M."/>
            <person name="Di Stilio V.S."/>
        </authorList>
    </citation>
    <scope>NUCLEOTIDE SEQUENCE [LARGE SCALE GENOMIC DNA]</scope>
    <source>
        <strain evidence="4">cv. WT478/WT964</strain>
        <tissue evidence="3">Leaves</tissue>
    </source>
</reference>
<evidence type="ECO:0000256" key="1">
    <source>
        <dbReference type="ARBA" id="ARBA00007626"/>
    </source>
</evidence>
<proteinExistence type="inferred from homology"/>
<gene>
    <name evidence="3" type="ORF">FRX31_011266</name>
</gene>